<dbReference type="STRING" id="1263015.BN580_01288"/>
<accession>R6USA2</accession>
<name>R6USA2_9BACT</name>
<evidence type="ECO:0000313" key="1">
    <source>
        <dbReference type="EMBL" id="CDC73607.1"/>
    </source>
</evidence>
<comment type="caution">
    <text evidence="1">The sequence shown here is derived from an EMBL/GenBank/DDBJ whole genome shotgun (WGS) entry which is preliminary data.</text>
</comment>
<gene>
    <name evidence="1" type="ORF">BN580_01288</name>
    <name evidence="2" type="ORF">MR241_09810</name>
</gene>
<evidence type="ECO:0000313" key="3">
    <source>
        <dbReference type="Proteomes" id="UP000017938"/>
    </source>
</evidence>
<dbReference type="EMBL" id="JALEMU010000162">
    <property type="protein sequence ID" value="MCI5756572.1"/>
    <property type="molecule type" value="Genomic_DNA"/>
</dbReference>
<proteinExistence type="predicted"/>
<evidence type="ECO:0000313" key="4">
    <source>
        <dbReference type="Proteomes" id="UP001139365"/>
    </source>
</evidence>
<dbReference type="Proteomes" id="UP001139365">
    <property type="component" value="Unassembled WGS sequence"/>
</dbReference>
<reference evidence="1" key="1">
    <citation type="submission" date="2012-11" db="EMBL/GenBank/DDBJ databases">
        <title>Dependencies among metagenomic species, viruses, plasmids and units of genetic variation.</title>
        <authorList>
            <person name="Nielsen H.B."/>
            <person name="Almeida M."/>
            <person name="Juncker A.S."/>
            <person name="Rasmussen S."/>
            <person name="Li J."/>
            <person name="Sunagawa S."/>
            <person name="Plichta D."/>
            <person name="Gautier L."/>
            <person name="Le Chatelier E."/>
            <person name="Peletier E."/>
            <person name="Bonde I."/>
            <person name="Nielsen T."/>
            <person name="Manichanh C."/>
            <person name="Arumugam M."/>
            <person name="Batto J."/>
            <person name="Santos M.B.Q.D."/>
            <person name="Blom N."/>
            <person name="Borruel N."/>
            <person name="Burgdorf K.S."/>
            <person name="Boumezbeur F."/>
            <person name="Casellas F."/>
            <person name="Dore J."/>
            <person name="Guarner F."/>
            <person name="Hansen T."/>
            <person name="Hildebrand F."/>
            <person name="Kaas R.S."/>
            <person name="Kennedy S."/>
            <person name="Kristiansen K."/>
            <person name="Kultima J.R."/>
            <person name="Leonard P."/>
            <person name="Levenez F."/>
            <person name="Lund O."/>
            <person name="Moumen B."/>
            <person name="Le Paslier D."/>
            <person name="Pons N."/>
            <person name="Pedersen O."/>
            <person name="Prifti E."/>
            <person name="Qin J."/>
            <person name="Raes J."/>
            <person name="Tap J."/>
            <person name="Tims S."/>
            <person name="Ussery D.W."/>
            <person name="Yamada T."/>
            <person name="MetaHit consortium"/>
            <person name="Renault P."/>
            <person name="Sicheritz-Ponten T."/>
            <person name="Bork P."/>
            <person name="Wang J."/>
            <person name="Brunak S."/>
            <person name="Ehrlich S.D."/>
        </authorList>
    </citation>
    <scope>NUCLEOTIDE SEQUENCE [LARGE SCALE GENOMIC DNA]</scope>
</reference>
<organism evidence="1 3">
    <name type="scientific">Candidatus Colimorpha enterica</name>
    <dbReference type="NCBI Taxonomy" id="3083063"/>
    <lineage>
        <taxon>Bacteria</taxon>
        <taxon>Pseudomonadati</taxon>
        <taxon>Bacteroidota</taxon>
        <taxon>Bacteroidia</taxon>
        <taxon>Bacteroidales</taxon>
        <taxon>Candidatus Colimorpha</taxon>
    </lineage>
</organism>
<sequence length="98" mass="10682">MTRGSTPTFVFTLPADVSSYTDIDIYFAQNGSVVLDRAKDSLTLSGNEVSFTMSEAESLKFTASVPAEIQIRLVSGEGKIFISEIRRIAVLKKYPLGS</sequence>
<dbReference type="AlphaFoldDB" id="R6USA2"/>
<dbReference type="Proteomes" id="UP000017938">
    <property type="component" value="Unassembled WGS sequence"/>
</dbReference>
<evidence type="ECO:0000313" key="2">
    <source>
        <dbReference type="EMBL" id="MCI5756572.1"/>
    </source>
</evidence>
<reference evidence="2 4" key="2">
    <citation type="submission" date="2022-03" db="EMBL/GenBank/DDBJ databases">
        <title>Metagenome-assembled genomes from swine fecal metagenomes.</title>
        <authorList>
            <person name="Holman D.B."/>
            <person name="Kommadath A."/>
        </authorList>
    </citation>
    <scope>NUCLEOTIDE SEQUENCE [LARGE SCALE GENOMIC DNA]</scope>
    <source>
        <strain evidence="2">SUG147</strain>
    </source>
</reference>
<protein>
    <submittedName>
        <fullName evidence="1">Uncharacterized protein</fullName>
    </submittedName>
</protein>
<dbReference type="EMBL" id="CBFW010000169">
    <property type="protein sequence ID" value="CDC73607.1"/>
    <property type="molecule type" value="Genomic_DNA"/>
</dbReference>